<dbReference type="PANTHER" id="PTHR44169">
    <property type="entry name" value="NADPH-DEPENDENT 1-ACYLDIHYDROXYACETONE PHOSPHATE REDUCTASE"/>
    <property type="match status" value="1"/>
</dbReference>
<organism evidence="4 5">
    <name type="scientific">Luteococcus japonicus LSP_Lj1</name>
    <dbReference type="NCBI Taxonomy" id="1255658"/>
    <lineage>
        <taxon>Bacteria</taxon>
        <taxon>Bacillati</taxon>
        <taxon>Actinomycetota</taxon>
        <taxon>Actinomycetes</taxon>
        <taxon>Propionibacteriales</taxon>
        <taxon>Propionibacteriaceae</taxon>
        <taxon>Luteococcus</taxon>
    </lineage>
</organism>
<gene>
    <name evidence="4" type="ORF">FM114_04920</name>
</gene>
<dbReference type="SUPFAM" id="SSF51735">
    <property type="entry name" value="NAD(P)-binding Rossmann-fold domains"/>
    <property type="match status" value="1"/>
</dbReference>
<dbReference type="AlphaFoldDB" id="A0A1R4J1L5"/>
<dbReference type="EMBL" id="FUKQ01000018">
    <property type="protein sequence ID" value="SJN25814.1"/>
    <property type="molecule type" value="Genomic_DNA"/>
</dbReference>
<dbReference type="Proteomes" id="UP000188342">
    <property type="component" value="Unassembled WGS sequence"/>
</dbReference>
<evidence type="ECO:0000256" key="1">
    <source>
        <dbReference type="ARBA" id="ARBA00006484"/>
    </source>
</evidence>
<evidence type="ECO:0000313" key="4">
    <source>
        <dbReference type="EMBL" id="SJN25814.1"/>
    </source>
</evidence>
<reference evidence="4 5" key="1">
    <citation type="submission" date="2017-02" db="EMBL/GenBank/DDBJ databases">
        <authorList>
            <person name="Peterson S.W."/>
        </authorList>
    </citation>
    <scope>NUCLEOTIDE SEQUENCE [LARGE SCALE GENOMIC DNA]</scope>
    <source>
        <strain evidence="4 5">LSP_Lj1</strain>
    </source>
</reference>
<dbReference type="EC" id="1.1.1.100" evidence="4"/>
<dbReference type="GO" id="GO:0004316">
    <property type="term" value="F:3-oxoacyl-[acyl-carrier-protein] reductase (NADPH) activity"/>
    <property type="evidence" value="ECO:0007669"/>
    <property type="project" value="UniProtKB-EC"/>
</dbReference>
<proteinExistence type="inferred from homology"/>
<dbReference type="PRINTS" id="PR00080">
    <property type="entry name" value="SDRFAMILY"/>
</dbReference>
<evidence type="ECO:0000256" key="3">
    <source>
        <dbReference type="RuleBase" id="RU000363"/>
    </source>
</evidence>
<dbReference type="InterPro" id="IPR036291">
    <property type="entry name" value="NAD(P)-bd_dom_sf"/>
</dbReference>
<dbReference type="NCBIfam" id="NF004826">
    <property type="entry name" value="PRK06182.1"/>
    <property type="match status" value="1"/>
</dbReference>
<keyword evidence="2 4" id="KW-0560">Oxidoreductase</keyword>
<dbReference type="PRINTS" id="PR00081">
    <property type="entry name" value="GDHRDH"/>
</dbReference>
<comment type="similarity">
    <text evidence="1 3">Belongs to the short-chain dehydrogenases/reductases (SDR) family.</text>
</comment>
<dbReference type="Pfam" id="PF00106">
    <property type="entry name" value="adh_short"/>
    <property type="match status" value="1"/>
</dbReference>
<dbReference type="InterPro" id="IPR002347">
    <property type="entry name" value="SDR_fam"/>
</dbReference>
<dbReference type="OrthoDB" id="9792003at2"/>
<dbReference type="RefSeq" id="WP_094764066.1">
    <property type="nucleotide sequence ID" value="NZ_FUKQ01000018.1"/>
</dbReference>
<sequence>MSQIASHATPSLSGQGRVAIVTGASSGIGRAAAIELAEAGFDVWAGARRTGRMAELGQYGIKVLPLDVTDEASMVHFVDAVLAGAGRVDVLVNNAGICGYGAVEDLPLAEGRAQFEVNVFGMARMIQLVLPGMRERGDGRIINISSIGAKIYQPFAAWYHASKHAVEGFSDSLRLEVRPFGIDVCLVEPGVIVSEWNQVARKNLVEVSKGGAYEKAARRMARVLALADRRSLGSESTLVAHTIVAAALAGKPRTRYVVGAGARAAVTARRVLPDRAMDGLLGGLR</sequence>
<evidence type="ECO:0000313" key="5">
    <source>
        <dbReference type="Proteomes" id="UP000188342"/>
    </source>
</evidence>
<dbReference type="Gene3D" id="3.40.50.720">
    <property type="entry name" value="NAD(P)-binding Rossmann-like Domain"/>
    <property type="match status" value="1"/>
</dbReference>
<evidence type="ECO:0000256" key="2">
    <source>
        <dbReference type="ARBA" id="ARBA00023002"/>
    </source>
</evidence>
<accession>A0A1R4J1L5</accession>
<dbReference type="PANTHER" id="PTHR44169:SF6">
    <property type="entry name" value="NADPH-DEPENDENT 1-ACYLDIHYDROXYACETONE PHOSPHATE REDUCTASE"/>
    <property type="match status" value="1"/>
</dbReference>
<dbReference type="CDD" id="cd05374">
    <property type="entry name" value="17beta-HSD-like_SDR_c"/>
    <property type="match status" value="1"/>
</dbReference>
<name>A0A1R4J1L5_9ACTN</name>
<dbReference type="STRING" id="1255658.FM114_04920"/>
<keyword evidence="5" id="KW-1185">Reference proteome</keyword>
<protein>
    <submittedName>
        <fullName evidence="4">3-oxoacyl-[acyl-carrier protein] reductase</fullName>
        <ecNumber evidence="4">1.1.1.100</ecNumber>
    </submittedName>
</protein>